<dbReference type="EMBL" id="JAPFRD010000001">
    <property type="protein sequence ID" value="MCW8106915.1"/>
    <property type="molecule type" value="Genomic_DNA"/>
</dbReference>
<protein>
    <submittedName>
        <fullName evidence="2">MerC domain-containing protein</fullName>
    </submittedName>
</protein>
<gene>
    <name evidence="2" type="ORF">OPS25_00170</name>
</gene>
<sequence>MLDKLGIWVSSLCAVHCLSLPILVPLMPLVASSFFAQTWFERTILSISILVGLVALVSGALRQHGHFYPIVLLVTGGTIYWFKNMFGESFEPFTIAFGALLIAIAHLSNLRLCRQFRQSNAPYPTNQLATVSK</sequence>
<dbReference type="Pfam" id="PF03203">
    <property type="entry name" value="MerC"/>
    <property type="match status" value="1"/>
</dbReference>
<name>A0ABT3P2D8_9ALTE</name>
<keyword evidence="1" id="KW-0472">Membrane</keyword>
<dbReference type="InterPro" id="IPR004891">
    <property type="entry name" value="Mercury-R_MerC"/>
</dbReference>
<evidence type="ECO:0000313" key="2">
    <source>
        <dbReference type="EMBL" id="MCW8106915.1"/>
    </source>
</evidence>
<proteinExistence type="predicted"/>
<feature type="transmembrane region" description="Helical" evidence="1">
    <location>
        <begin position="7"/>
        <end position="27"/>
    </location>
</feature>
<comment type="caution">
    <text evidence="2">The sequence shown here is derived from an EMBL/GenBank/DDBJ whole genome shotgun (WGS) entry which is preliminary data.</text>
</comment>
<feature type="transmembrane region" description="Helical" evidence="1">
    <location>
        <begin position="65"/>
        <end position="82"/>
    </location>
</feature>
<dbReference type="RefSeq" id="WP_265615620.1">
    <property type="nucleotide sequence ID" value="NZ_JAPFRD010000001.1"/>
</dbReference>
<evidence type="ECO:0000256" key="1">
    <source>
        <dbReference type="SAM" id="Phobius"/>
    </source>
</evidence>
<keyword evidence="1" id="KW-1133">Transmembrane helix</keyword>
<keyword evidence="3" id="KW-1185">Reference proteome</keyword>
<accession>A0ABT3P2D8</accession>
<evidence type="ECO:0000313" key="3">
    <source>
        <dbReference type="Proteomes" id="UP001142810"/>
    </source>
</evidence>
<organism evidence="2 3">
    <name type="scientific">Alteromonas aquimaris</name>
    <dbReference type="NCBI Taxonomy" id="2998417"/>
    <lineage>
        <taxon>Bacteria</taxon>
        <taxon>Pseudomonadati</taxon>
        <taxon>Pseudomonadota</taxon>
        <taxon>Gammaproteobacteria</taxon>
        <taxon>Alteromonadales</taxon>
        <taxon>Alteromonadaceae</taxon>
        <taxon>Alteromonas/Salinimonas group</taxon>
        <taxon>Alteromonas</taxon>
    </lineage>
</organism>
<reference evidence="2" key="1">
    <citation type="submission" date="2022-11" db="EMBL/GenBank/DDBJ databases">
        <title>Alteromonas sp. nov., isolated from sea water of the Qingdao.</title>
        <authorList>
            <person name="Wang Q."/>
        </authorList>
    </citation>
    <scope>NUCLEOTIDE SEQUENCE</scope>
    <source>
        <strain evidence="2">ASW11-7</strain>
    </source>
</reference>
<feature type="transmembrane region" description="Helical" evidence="1">
    <location>
        <begin position="94"/>
        <end position="112"/>
    </location>
</feature>
<feature type="transmembrane region" description="Helical" evidence="1">
    <location>
        <begin position="39"/>
        <end position="58"/>
    </location>
</feature>
<keyword evidence="1" id="KW-0812">Transmembrane</keyword>
<dbReference type="Proteomes" id="UP001142810">
    <property type="component" value="Unassembled WGS sequence"/>
</dbReference>